<reference evidence="1 2" key="1">
    <citation type="submission" date="2017-06" db="EMBL/GenBank/DDBJ databases">
        <authorList>
            <person name="Kim H.J."/>
            <person name="Triplett B.A."/>
        </authorList>
    </citation>
    <scope>NUCLEOTIDE SEQUENCE [LARGE SCALE GENOMIC DNA]</scope>
    <source>
        <strain evidence="1 2">DSM 44272</strain>
    </source>
</reference>
<dbReference type="EMBL" id="FZNO01000018">
    <property type="protein sequence ID" value="SNR67956.1"/>
    <property type="molecule type" value="Genomic_DNA"/>
</dbReference>
<keyword evidence="2" id="KW-1185">Reference proteome</keyword>
<sequence>MSSVVVEASVRVLTRLARARVECFESVLVERAAADSLRQLSDPDWSREPFPSDLTTRSACSSRGQPVAAVSGRCPFIP</sequence>
<proteinExistence type="predicted"/>
<evidence type="ECO:0000313" key="2">
    <source>
        <dbReference type="Proteomes" id="UP000198403"/>
    </source>
</evidence>
<accession>A0A238Y9K6</accession>
<evidence type="ECO:0000313" key="1">
    <source>
        <dbReference type="EMBL" id="SNR67956.1"/>
    </source>
</evidence>
<dbReference type="AlphaFoldDB" id="A0A238Y9K6"/>
<dbReference type="Proteomes" id="UP000198403">
    <property type="component" value="Unassembled WGS sequence"/>
</dbReference>
<organism evidence="1 2">
    <name type="scientific">Blastococcus mobilis</name>
    <dbReference type="NCBI Taxonomy" id="1938746"/>
    <lineage>
        <taxon>Bacteria</taxon>
        <taxon>Bacillati</taxon>
        <taxon>Actinomycetota</taxon>
        <taxon>Actinomycetes</taxon>
        <taxon>Geodermatophilales</taxon>
        <taxon>Geodermatophilaceae</taxon>
        <taxon>Blastococcus</taxon>
    </lineage>
</organism>
<gene>
    <name evidence="1" type="ORF">SAMN06272737_118122</name>
</gene>
<protein>
    <submittedName>
        <fullName evidence="1">Uncharacterized protein</fullName>
    </submittedName>
</protein>
<name>A0A238Y9K6_9ACTN</name>